<evidence type="ECO:0000313" key="3">
    <source>
        <dbReference type="Proteomes" id="UP001152320"/>
    </source>
</evidence>
<dbReference type="InterPro" id="IPR027417">
    <property type="entry name" value="P-loop_NTPase"/>
</dbReference>
<dbReference type="Gene3D" id="3.40.50.300">
    <property type="entry name" value="P-loop containing nucleotide triphosphate hydrolases"/>
    <property type="match status" value="1"/>
</dbReference>
<dbReference type="EMBL" id="JAIZAY010000001">
    <property type="protein sequence ID" value="KAJ8049745.1"/>
    <property type="molecule type" value="Genomic_DNA"/>
</dbReference>
<dbReference type="InterPro" id="IPR007111">
    <property type="entry name" value="NACHT_NTPase"/>
</dbReference>
<name>A0A9Q1CS11_HOLLE</name>
<proteinExistence type="predicted"/>
<comment type="caution">
    <text evidence="2">The sequence shown here is derived from an EMBL/GenBank/DDBJ whole genome shotgun (WGS) entry which is preliminary data.</text>
</comment>
<evidence type="ECO:0000259" key="1">
    <source>
        <dbReference type="PROSITE" id="PS50837"/>
    </source>
</evidence>
<dbReference type="SUPFAM" id="SSF52540">
    <property type="entry name" value="P-loop containing nucleoside triphosphate hydrolases"/>
    <property type="match status" value="1"/>
</dbReference>
<dbReference type="Proteomes" id="UP001152320">
    <property type="component" value="Chromosome 1"/>
</dbReference>
<evidence type="ECO:0000313" key="2">
    <source>
        <dbReference type="EMBL" id="KAJ8049745.1"/>
    </source>
</evidence>
<protein>
    <submittedName>
        <fullName evidence="2">NACHT, LRR and PYD domains-containing protein 14</fullName>
    </submittedName>
</protein>
<feature type="domain" description="NACHT" evidence="1">
    <location>
        <begin position="224"/>
        <end position="348"/>
    </location>
</feature>
<dbReference type="OrthoDB" id="427518at2759"/>
<dbReference type="PANTHER" id="PTHR46312:SF2">
    <property type="entry name" value="NUCLEOTIDE-BINDING OLIGOMERIZATION DOMAIN-CONTAINING PROTEIN 2-LIKE"/>
    <property type="match status" value="1"/>
</dbReference>
<gene>
    <name evidence="2" type="ORF">HOLleu_02627</name>
</gene>
<dbReference type="AlphaFoldDB" id="A0A9Q1CS11"/>
<keyword evidence="3" id="KW-1185">Reference proteome</keyword>
<reference evidence="2" key="1">
    <citation type="submission" date="2021-10" db="EMBL/GenBank/DDBJ databases">
        <title>Tropical sea cucumber genome reveals ecological adaptation and Cuvierian tubules defense mechanism.</title>
        <authorList>
            <person name="Chen T."/>
        </authorList>
    </citation>
    <scope>NUCLEOTIDE SEQUENCE</scope>
    <source>
        <strain evidence="2">Nanhai2018</strain>
        <tissue evidence="2">Muscle</tissue>
    </source>
</reference>
<dbReference type="PANTHER" id="PTHR46312">
    <property type="entry name" value="NACHT DOMAIN-CONTAINING PROTEIN"/>
    <property type="match status" value="1"/>
</dbReference>
<organism evidence="2 3">
    <name type="scientific">Holothuria leucospilota</name>
    <name type="common">Black long sea cucumber</name>
    <name type="synonym">Mertensiothuria leucospilota</name>
    <dbReference type="NCBI Taxonomy" id="206669"/>
    <lineage>
        <taxon>Eukaryota</taxon>
        <taxon>Metazoa</taxon>
        <taxon>Echinodermata</taxon>
        <taxon>Eleutherozoa</taxon>
        <taxon>Echinozoa</taxon>
        <taxon>Holothuroidea</taxon>
        <taxon>Aspidochirotacea</taxon>
        <taxon>Aspidochirotida</taxon>
        <taxon>Holothuriidae</taxon>
        <taxon>Holothuria</taxon>
    </lineage>
</organism>
<dbReference type="PROSITE" id="PS50837">
    <property type="entry name" value="NACHT"/>
    <property type="match status" value="1"/>
</dbReference>
<dbReference type="Pfam" id="PF05729">
    <property type="entry name" value="NACHT"/>
    <property type="match status" value="1"/>
</dbReference>
<accession>A0A9Q1CS11</accession>
<sequence length="804" mass="93220">MGTIFSRICGQNVPTDRDRQTPTTNEPTAITANRIALEVDSGQDFRLFLVKLGSVFTLEVIQRLAYLLHFSPAEIDRCRRNEHPGHEFVQIMKDKGIIRPNDISSLTTNLELLGLHGVSHEVKELFTKCKSTDISTPNSLKPPNELEIKRQVLITELKHKYEELYLKVQPIPYIRDRMYCVDRVYVESGIELLVMTGAGIGGHETWESLESYRQILSDDRTKSKRRILEGEPGFGKSTLTLQLAYDWCNHVLDSPLSKLDLLIFLRLRQLGGVTSIYRAIKQFLLPKDSRIKENDIEQVMYGSGSILIVLDGFDEYPDQDRGSEADVISIIRNEMFQQIDVILTTRSSYLPKQYAPQTKRIKLTGFDNKARDQYIRKAVVGDNDEAVKEINNQLQGNPLLADLCQVPLFFVLFAHMSYERRLSQKFDSVTSFFRYMISCFHSHMKNKMKDENVTNFELFQRDHKELDMIAFEGLTRKSQQLAWKMDYLCQRLGQDFYDQYVRIGILVEEEVLNINDEPGTRVTDHIQYNTEVRFYHKLFCEWYAAHHLVINYSKCSSAECTQESQTNDFISSLYKIDPFDLQYVFRFACGLNTSAADEIINYLKTKGDADKFAILCVLEQGGKVENILKTVQQLCKKKIEFNNKDAFLLQRSTIQLLQIASCNNVSILSVKLRDCFSSVDLSSKTLLLESGLRLPALMTLRRMEITERGRVMTERETNDILQYSAMCQGLETLRLWYCLLPRHIQSESLSILRSRDVEVLWDFGYRLNLQSCEWEHDDEDRAPMTDEDYQERMAYIGRFKRPAR</sequence>